<dbReference type="GeneID" id="98140668"/>
<feature type="compositionally biased region" description="Basic and acidic residues" evidence="1">
    <location>
        <begin position="397"/>
        <end position="413"/>
    </location>
</feature>
<dbReference type="RefSeq" id="XP_070889919.1">
    <property type="nucleotide sequence ID" value="XM_071025596.1"/>
</dbReference>
<evidence type="ECO:0008006" key="4">
    <source>
        <dbReference type="Google" id="ProtNLM"/>
    </source>
</evidence>
<feature type="compositionally biased region" description="Polar residues" evidence="1">
    <location>
        <begin position="370"/>
        <end position="386"/>
    </location>
</feature>
<protein>
    <recommendedName>
        <fullName evidence="4">Wings apart-like protein C-terminal domain-containing protein</fullName>
    </recommendedName>
</protein>
<feature type="compositionally biased region" description="Basic and acidic residues" evidence="1">
    <location>
        <begin position="117"/>
        <end position="145"/>
    </location>
</feature>
<sequence length="746" mass="83684">MPPTRSATSRRTRNSTTKALDFVNSVMDPKGSTTEVRQTQSSRPVRQLRNMSRAPRRDIWEIPNSPERTRRPNRESSPLATAPLTPRHSTRLQNRLRVQNSPVVAGKQAQATGVGHQRTDVKEEDSYHEESGNSSVEKDKESTDHELEDAELIGNFNLFSDDAGVSQSPSIRFPSPSAFLNQDLERIGQFEAILSKTGTPERVTQVRAGEKHGDGRRSTSSRSTPNAAAARPSVVIHNSPNKVLETPIPSERPAPRHLRRRAEDNDGVVDMGSDGSSPSNGHENAAAEDMGSVYETPDQTDQTSSSASSVSTESSLSERRESSLPATPSGKLRPPPNSRVLRSGASASVHTGSHKPVPGRASESPGSDFRWSTSPGQLLDRSTNSRRAVKALALSSHESRPRSSAGHTEHSGSKDAPGNQTGRTPFRRPAASSNKEPTEREIDYPRCKEAMNFGEQQSNWKHLIKDGRKMGRRTHPTIPKHFQDIVGLITHLQQWYENLHNHSGISRDLYSEEARKNEKLLDSISREGNLLLDEVYYKAVQRKETSRDKARRLFQEFEASVLPAMIRLVFTAFDAYHIEPKLFPDTYNHLHRILSLLLRFCNRMRSLIQEQYVRCATRSKDLLAPLERLIEASESDALRNVASDLGDRESAASVPSDDDEDLALRTTQKPFTDAEGLALLDGLQQHHGTERYVRILRDFDKLEGRTIRELRDKAQEAYDRFVPLIQDQLETPEGREEWRWLLSVRE</sequence>
<evidence type="ECO:0000313" key="3">
    <source>
        <dbReference type="Proteomes" id="UP001610432"/>
    </source>
</evidence>
<feature type="compositionally biased region" description="Low complexity" evidence="1">
    <location>
        <begin position="295"/>
        <end position="315"/>
    </location>
</feature>
<comment type="caution">
    <text evidence="2">The sequence shown here is derived from an EMBL/GenBank/DDBJ whole genome shotgun (WGS) entry which is preliminary data.</text>
</comment>
<feature type="compositionally biased region" description="Low complexity" evidence="1">
    <location>
        <begin position="218"/>
        <end position="233"/>
    </location>
</feature>
<feature type="compositionally biased region" description="Polar residues" evidence="1">
    <location>
        <begin position="91"/>
        <end position="102"/>
    </location>
</feature>
<feature type="region of interest" description="Disordered" evidence="1">
    <location>
        <begin position="198"/>
        <end position="443"/>
    </location>
</feature>
<evidence type="ECO:0000256" key="1">
    <source>
        <dbReference type="SAM" id="MobiDB-lite"/>
    </source>
</evidence>
<accession>A0ABR4M2B0</accession>
<proteinExistence type="predicted"/>
<gene>
    <name evidence="2" type="ORF">BJX67DRAFT_211177</name>
</gene>
<evidence type="ECO:0000313" key="2">
    <source>
        <dbReference type="EMBL" id="KAL2870940.1"/>
    </source>
</evidence>
<feature type="region of interest" description="Disordered" evidence="1">
    <location>
        <begin position="1"/>
        <end position="146"/>
    </location>
</feature>
<reference evidence="2 3" key="1">
    <citation type="submission" date="2024-07" db="EMBL/GenBank/DDBJ databases">
        <title>Section-level genome sequencing and comparative genomics of Aspergillus sections Usti and Cavernicolus.</title>
        <authorList>
            <consortium name="Lawrence Berkeley National Laboratory"/>
            <person name="Nybo J.L."/>
            <person name="Vesth T.C."/>
            <person name="Theobald S."/>
            <person name="Frisvad J.C."/>
            <person name="Larsen T.O."/>
            <person name="Kjaerboelling I."/>
            <person name="Rothschild-Mancinelli K."/>
            <person name="Lyhne E.K."/>
            <person name="Kogle M.E."/>
            <person name="Barry K."/>
            <person name="Clum A."/>
            <person name="Na H."/>
            <person name="Ledsgaard L."/>
            <person name="Lin J."/>
            <person name="Lipzen A."/>
            <person name="Kuo A."/>
            <person name="Riley R."/>
            <person name="Mondo S."/>
            <person name="Labutti K."/>
            <person name="Haridas S."/>
            <person name="Pangalinan J."/>
            <person name="Salamov A.A."/>
            <person name="Simmons B.A."/>
            <person name="Magnuson J.K."/>
            <person name="Chen J."/>
            <person name="Drula E."/>
            <person name="Henrissat B."/>
            <person name="Wiebenga A."/>
            <person name="Lubbers R.J."/>
            <person name="Gomes A.C."/>
            <person name="Macurrencykelacurrency M.R."/>
            <person name="Stajich J."/>
            <person name="Grigoriev I.V."/>
            <person name="Mortensen U.H."/>
            <person name="De Vries R.P."/>
            <person name="Baker S.E."/>
            <person name="Andersen M.R."/>
        </authorList>
    </citation>
    <scope>NUCLEOTIDE SEQUENCE [LARGE SCALE GENOMIC DNA]</scope>
    <source>
        <strain evidence="2 3">CBS 449.75</strain>
    </source>
</reference>
<feature type="compositionally biased region" description="Basic and acidic residues" evidence="1">
    <location>
        <begin position="208"/>
        <end position="217"/>
    </location>
</feature>
<dbReference type="EMBL" id="JBFXLQ010000004">
    <property type="protein sequence ID" value="KAL2870940.1"/>
    <property type="molecule type" value="Genomic_DNA"/>
</dbReference>
<feature type="compositionally biased region" description="Polar residues" evidence="1">
    <location>
        <begin position="31"/>
        <end position="44"/>
    </location>
</feature>
<organism evidence="2 3">
    <name type="scientific">Aspergillus lucknowensis</name>
    <dbReference type="NCBI Taxonomy" id="176173"/>
    <lineage>
        <taxon>Eukaryota</taxon>
        <taxon>Fungi</taxon>
        <taxon>Dikarya</taxon>
        <taxon>Ascomycota</taxon>
        <taxon>Pezizomycotina</taxon>
        <taxon>Eurotiomycetes</taxon>
        <taxon>Eurotiomycetidae</taxon>
        <taxon>Eurotiales</taxon>
        <taxon>Aspergillaceae</taxon>
        <taxon>Aspergillus</taxon>
        <taxon>Aspergillus subgen. Nidulantes</taxon>
    </lineage>
</organism>
<name>A0ABR4M2B0_9EURO</name>
<keyword evidence="3" id="KW-1185">Reference proteome</keyword>
<dbReference type="Proteomes" id="UP001610432">
    <property type="component" value="Unassembled WGS sequence"/>
</dbReference>